<feature type="domain" description="Metallo-beta-lactamase" evidence="1">
    <location>
        <begin position="18"/>
        <end position="229"/>
    </location>
</feature>
<evidence type="ECO:0000313" key="2">
    <source>
        <dbReference type="EMBL" id="TCL53030.1"/>
    </source>
</evidence>
<name>A0A4R1QSJ1_9BACL</name>
<dbReference type="SMART" id="SM00849">
    <property type="entry name" value="Lactamase_B"/>
    <property type="match status" value="1"/>
</dbReference>
<reference evidence="2 3" key="1">
    <citation type="submission" date="2019-03" db="EMBL/GenBank/DDBJ databases">
        <title>Genomic Encyclopedia of Type Strains, Phase IV (KMG-IV): sequencing the most valuable type-strain genomes for metagenomic binning, comparative biology and taxonomic classification.</title>
        <authorList>
            <person name="Goeker M."/>
        </authorList>
    </citation>
    <scope>NUCLEOTIDE SEQUENCE [LARGE SCALE GENOMIC DNA]</scope>
    <source>
        <strain evidence="2 3">DSM 24979</strain>
    </source>
</reference>
<comment type="caution">
    <text evidence="2">The sequence shown here is derived from an EMBL/GenBank/DDBJ whole genome shotgun (WGS) entry which is preliminary data.</text>
</comment>
<dbReference type="PANTHER" id="PTHR23131:SF4">
    <property type="entry name" value="METALLO-BETA-LACTAMASE SUPERFAMILY POTEIN"/>
    <property type="match status" value="1"/>
</dbReference>
<keyword evidence="2" id="KW-0378">Hydrolase</keyword>
<evidence type="ECO:0000313" key="3">
    <source>
        <dbReference type="Proteomes" id="UP000295658"/>
    </source>
</evidence>
<dbReference type="Gene3D" id="3.60.15.10">
    <property type="entry name" value="Ribonuclease Z/Hydroxyacylglutathione hydrolase-like"/>
    <property type="match status" value="1"/>
</dbReference>
<evidence type="ECO:0000259" key="1">
    <source>
        <dbReference type="SMART" id="SM00849"/>
    </source>
</evidence>
<dbReference type="GO" id="GO:0016787">
    <property type="term" value="F:hydrolase activity"/>
    <property type="evidence" value="ECO:0007669"/>
    <property type="project" value="UniProtKB-KW"/>
</dbReference>
<dbReference type="SUPFAM" id="SSF56281">
    <property type="entry name" value="Metallo-hydrolase/oxidoreductase"/>
    <property type="match status" value="1"/>
</dbReference>
<sequence>MMKDVEKLVMPTPFAVGDVYAYLIKGERLTLVDAGVNTEEAFAALQKQLAEKGYKFEDIEQVIITHHHPDHVGLLDRFGEDVPIIGHRKNGPWIAQDEVFLQKYEQWARQLFVQFGVDERFFSLLKRFQRSFQYSCRRSLTETVQEGDVVLGEWRVLETPGHAQSHIVLYRERDGVMIGGDLLLAHISSNPLLEPPLFDETERPKALVQYRQSLQRLLDYDISVLLPGHGSNVTNVHELVRTRLKKQEVRLRMVKEMLSKPITVYELCQKLFSDVYETQLMLTLSQTIGYLDVLEERDEIVVERAQLPWMYTAK</sequence>
<dbReference type="InterPro" id="IPR001279">
    <property type="entry name" value="Metallo-B-lactamas"/>
</dbReference>
<accession>A0A4R1QSJ1</accession>
<dbReference type="RefSeq" id="WP_132946956.1">
    <property type="nucleotide sequence ID" value="NZ_BSVG01000001.1"/>
</dbReference>
<keyword evidence="3" id="KW-1185">Reference proteome</keyword>
<dbReference type="OrthoDB" id="9761531at2"/>
<organism evidence="2 3">
    <name type="scientific">Thermolongibacillus altinsuensis</name>
    <dbReference type="NCBI Taxonomy" id="575256"/>
    <lineage>
        <taxon>Bacteria</taxon>
        <taxon>Bacillati</taxon>
        <taxon>Bacillota</taxon>
        <taxon>Bacilli</taxon>
        <taxon>Bacillales</taxon>
        <taxon>Anoxybacillaceae</taxon>
        <taxon>Thermolongibacillus</taxon>
    </lineage>
</organism>
<dbReference type="Proteomes" id="UP000295658">
    <property type="component" value="Unassembled WGS sequence"/>
</dbReference>
<dbReference type="InterPro" id="IPR036866">
    <property type="entry name" value="RibonucZ/Hydroxyglut_hydro"/>
</dbReference>
<dbReference type="InterPro" id="IPR050662">
    <property type="entry name" value="Sec-metab_biosynth-thioest"/>
</dbReference>
<protein>
    <submittedName>
        <fullName evidence="2">Glyoxylase-like metal-dependent hydrolase (Beta-lactamase superfamily II)</fullName>
    </submittedName>
</protein>
<gene>
    <name evidence="2" type="ORF">EDD69_10135</name>
</gene>
<dbReference type="EMBL" id="SLUL01000001">
    <property type="protein sequence ID" value="TCL53030.1"/>
    <property type="molecule type" value="Genomic_DNA"/>
</dbReference>
<dbReference type="AlphaFoldDB" id="A0A4R1QSJ1"/>
<dbReference type="Pfam" id="PF00753">
    <property type="entry name" value="Lactamase_B"/>
    <property type="match status" value="1"/>
</dbReference>
<proteinExistence type="predicted"/>
<dbReference type="PANTHER" id="PTHR23131">
    <property type="entry name" value="ENDORIBONUCLEASE LACTB2"/>
    <property type="match status" value="1"/>
</dbReference>